<proteinExistence type="inferred from homology"/>
<organism evidence="6 7">
    <name type="scientific">Ketogulonicigenium vulgare (strain WSH-001)</name>
    <dbReference type="NCBI Taxonomy" id="759362"/>
    <lineage>
        <taxon>Bacteria</taxon>
        <taxon>Pseudomonadati</taxon>
        <taxon>Pseudomonadota</taxon>
        <taxon>Alphaproteobacteria</taxon>
        <taxon>Rhodobacterales</taxon>
        <taxon>Roseobacteraceae</taxon>
        <taxon>Ketogulonicigenium</taxon>
    </lineage>
</organism>
<dbReference type="Pfam" id="PF03466">
    <property type="entry name" value="LysR_substrate"/>
    <property type="match status" value="1"/>
</dbReference>
<dbReference type="KEGG" id="kvl:KVU_2405"/>
<dbReference type="EMBL" id="CP002018">
    <property type="protein sequence ID" value="AEM42244.1"/>
    <property type="molecule type" value="Genomic_DNA"/>
</dbReference>
<dbReference type="OrthoDB" id="8479357at2"/>
<evidence type="ECO:0000313" key="7">
    <source>
        <dbReference type="Proteomes" id="UP000000692"/>
    </source>
</evidence>
<dbReference type="Pfam" id="PF00126">
    <property type="entry name" value="HTH_1"/>
    <property type="match status" value="1"/>
</dbReference>
<keyword evidence="3" id="KW-0238">DNA-binding</keyword>
<protein>
    <submittedName>
        <fullName evidence="6">LysR family protein</fullName>
    </submittedName>
</protein>
<reference evidence="6 7" key="1">
    <citation type="journal article" date="2011" name="J. Bacteriol.">
        <title>Complete genome sequence of the industrial strain Ketogulonicigenium vulgare WSH-001.</title>
        <authorList>
            <person name="Liu L."/>
            <person name="Li Y."/>
            <person name="Zhang J."/>
            <person name="Zhou Z."/>
            <person name="Liu J."/>
            <person name="Li X."/>
            <person name="Zhou J."/>
            <person name="Du G."/>
            <person name="Wang L."/>
            <person name="Chen J."/>
        </authorList>
    </citation>
    <scope>NUCLEOTIDE SEQUENCE [LARGE SCALE GENOMIC DNA]</scope>
    <source>
        <strain evidence="6 7">WSH-001</strain>
    </source>
</reference>
<name>F9Y754_KETVW</name>
<dbReference type="HOGENOM" id="CLU_039613_6_0_5"/>
<dbReference type="PATRIC" id="fig|759362.5.peg.2500"/>
<evidence type="ECO:0000313" key="6">
    <source>
        <dbReference type="EMBL" id="AEM42244.1"/>
    </source>
</evidence>
<dbReference type="InterPro" id="IPR050950">
    <property type="entry name" value="HTH-type_LysR_regulators"/>
</dbReference>
<comment type="similarity">
    <text evidence="1">Belongs to the LysR transcriptional regulatory family.</text>
</comment>
<sequence>MLFSDFRRGREKKVANSFVHVHLVALRYFSETVRSGSMRQAGEVLAVSASAINRQIMKLEDQLQCRLFERRAEGVRLTAAGEVLYQYVRRLDRELERAIGQIDDLRGLRRGHVHIACEAGIGRDFLPAVLADFHASHPGVTYKVEIKSALEILEQVATDEIDIGIAMSPPTRPEAAIGGRALMPLGVIAAPGWPLAAKSSLRLQDLGGERYIRAKDGMGGGYGWQKIIDQGAPQAAILETNSPDIMSVMVKAGLGIGIRSPIGIMSDLSRGELSFVPLDDSLAPHPSLTLFVRGGRILSSGGAVMLEMLREALPAFSQRVWDLAGAQMPLGGISTGAS</sequence>
<evidence type="ECO:0000256" key="1">
    <source>
        <dbReference type="ARBA" id="ARBA00009437"/>
    </source>
</evidence>
<dbReference type="PANTHER" id="PTHR30419">
    <property type="entry name" value="HTH-TYPE TRANSCRIPTIONAL REGULATOR YBHD"/>
    <property type="match status" value="1"/>
</dbReference>
<dbReference type="SUPFAM" id="SSF53850">
    <property type="entry name" value="Periplasmic binding protein-like II"/>
    <property type="match status" value="1"/>
</dbReference>
<dbReference type="FunFam" id="1.10.10.10:FF:000001">
    <property type="entry name" value="LysR family transcriptional regulator"/>
    <property type="match status" value="1"/>
</dbReference>
<dbReference type="InterPro" id="IPR000847">
    <property type="entry name" value="LysR_HTH_N"/>
</dbReference>
<dbReference type="eggNOG" id="COG0583">
    <property type="taxonomic scope" value="Bacteria"/>
</dbReference>
<dbReference type="Proteomes" id="UP000000692">
    <property type="component" value="Chromosome"/>
</dbReference>
<gene>
    <name evidence="6" type="ordered locus">KVU_2405</name>
</gene>
<dbReference type="GO" id="GO:0005829">
    <property type="term" value="C:cytosol"/>
    <property type="evidence" value="ECO:0007669"/>
    <property type="project" value="TreeGrafter"/>
</dbReference>
<dbReference type="SUPFAM" id="SSF46785">
    <property type="entry name" value="Winged helix' DNA-binding domain"/>
    <property type="match status" value="1"/>
</dbReference>
<dbReference type="InterPro" id="IPR005119">
    <property type="entry name" value="LysR_subst-bd"/>
</dbReference>
<dbReference type="GO" id="GO:0003700">
    <property type="term" value="F:DNA-binding transcription factor activity"/>
    <property type="evidence" value="ECO:0007669"/>
    <property type="project" value="InterPro"/>
</dbReference>
<keyword evidence="2" id="KW-0805">Transcription regulation</keyword>
<evidence type="ECO:0000256" key="2">
    <source>
        <dbReference type="ARBA" id="ARBA00023015"/>
    </source>
</evidence>
<evidence type="ECO:0000256" key="3">
    <source>
        <dbReference type="ARBA" id="ARBA00023125"/>
    </source>
</evidence>
<accession>F9Y754</accession>
<keyword evidence="4" id="KW-0804">Transcription</keyword>
<dbReference type="PANTHER" id="PTHR30419:SF8">
    <property type="entry name" value="NITROGEN ASSIMILATION TRANSCRIPTIONAL ACTIVATOR-RELATED"/>
    <property type="match status" value="1"/>
</dbReference>
<dbReference type="InterPro" id="IPR036388">
    <property type="entry name" value="WH-like_DNA-bd_sf"/>
</dbReference>
<feature type="domain" description="HTH lysR-type" evidence="5">
    <location>
        <begin position="26"/>
        <end position="78"/>
    </location>
</feature>
<dbReference type="Gene3D" id="3.40.190.10">
    <property type="entry name" value="Periplasmic binding protein-like II"/>
    <property type="match status" value="2"/>
</dbReference>
<dbReference type="Gene3D" id="1.10.10.10">
    <property type="entry name" value="Winged helix-like DNA-binding domain superfamily/Winged helix DNA-binding domain"/>
    <property type="match status" value="1"/>
</dbReference>
<dbReference type="InterPro" id="IPR036390">
    <property type="entry name" value="WH_DNA-bd_sf"/>
</dbReference>
<keyword evidence="7" id="KW-1185">Reference proteome</keyword>
<dbReference type="AlphaFoldDB" id="F9Y754"/>
<dbReference type="PROSITE" id="PS50931">
    <property type="entry name" value="HTH_LYSR"/>
    <property type="match status" value="1"/>
</dbReference>
<dbReference type="GO" id="GO:0003677">
    <property type="term" value="F:DNA binding"/>
    <property type="evidence" value="ECO:0007669"/>
    <property type="project" value="UniProtKB-KW"/>
</dbReference>
<evidence type="ECO:0000256" key="4">
    <source>
        <dbReference type="ARBA" id="ARBA00023163"/>
    </source>
</evidence>
<evidence type="ECO:0000259" key="5">
    <source>
        <dbReference type="PROSITE" id="PS50931"/>
    </source>
</evidence>